<reference evidence="7" key="1">
    <citation type="submission" date="2021-02" db="EMBL/GenBank/DDBJ databases">
        <authorList>
            <person name="Nowell W R."/>
        </authorList>
    </citation>
    <scope>NUCLEOTIDE SEQUENCE</scope>
</reference>
<feature type="transmembrane region" description="Helical" evidence="5">
    <location>
        <begin position="222"/>
        <end position="243"/>
    </location>
</feature>
<feature type="transmembrane region" description="Helical" evidence="5">
    <location>
        <begin position="182"/>
        <end position="201"/>
    </location>
</feature>
<evidence type="ECO:0000256" key="2">
    <source>
        <dbReference type="ARBA" id="ARBA00022692"/>
    </source>
</evidence>
<feature type="transmembrane region" description="Helical" evidence="5">
    <location>
        <begin position="44"/>
        <end position="69"/>
    </location>
</feature>
<dbReference type="InterPro" id="IPR000276">
    <property type="entry name" value="GPCR_Rhodpsn"/>
</dbReference>
<dbReference type="EMBL" id="CAJNOG010000124">
    <property type="protein sequence ID" value="CAF0978234.1"/>
    <property type="molecule type" value="Genomic_DNA"/>
</dbReference>
<sequence length="322" mass="38517">MFIPSIIRFWLFLIVVIPSSFCILFNLYYFLVDRTLRQGLNNHVIIIILIFDFLYNIFNIIWLTYFYYLGNSLSLTPSFCLIWLYIDYTGYLLLLLLAAWGSIERHILIFNKNIFLRKQKRFLFHYLPIIIIIIYSFFYCIIIYFFRSSVIAPNYVKSRCNLTYYTNDTSLIGIWDSLINNILPTLIIVIFSLTLLLRVWYRKYRLGQRFHWRNYKKLTLQSLFISIIYIILYFPSIILNLAYTIGLSSNIGADLYSSTLYLSYFVGLFIPFLSMVSLPELRAKFKKFFRFYRRATPIVAPHILPMNHLDHRRIVGKTHLAK</sequence>
<evidence type="ECO:0000256" key="4">
    <source>
        <dbReference type="ARBA" id="ARBA00023136"/>
    </source>
</evidence>
<dbReference type="Proteomes" id="UP000663845">
    <property type="component" value="Unassembled WGS sequence"/>
</dbReference>
<keyword evidence="2 5" id="KW-0812">Transmembrane</keyword>
<accession>A0A814FB07</accession>
<feature type="domain" description="G-protein coupled receptors family 1 profile" evidence="6">
    <location>
        <begin position="22"/>
        <end position="274"/>
    </location>
</feature>
<gene>
    <name evidence="7" type="ORF">JYZ213_LOCUS14778</name>
    <name evidence="8" type="ORF">OXD698_LOCUS30501</name>
</gene>
<dbReference type="EMBL" id="CAJOAZ010003600">
    <property type="protein sequence ID" value="CAF4017686.1"/>
    <property type="molecule type" value="Genomic_DNA"/>
</dbReference>
<feature type="transmembrane region" description="Helical" evidence="5">
    <location>
        <begin position="81"/>
        <end position="103"/>
    </location>
</feature>
<evidence type="ECO:0000313" key="9">
    <source>
        <dbReference type="Proteomes" id="UP000663845"/>
    </source>
</evidence>
<organism evidence="7 9">
    <name type="scientific">Adineta steineri</name>
    <dbReference type="NCBI Taxonomy" id="433720"/>
    <lineage>
        <taxon>Eukaryota</taxon>
        <taxon>Metazoa</taxon>
        <taxon>Spiralia</taxon>
        <taxon>Gnathifera</taxon>
        <taxon>Rotifera</taxon>
        <taxon>Eurotatoria</taxon>
        <taxon>Bdelloidea</taxon>
        <taxon>Adinetida</taxon>
        <taxon>Adinetidae</taxon>
        <taxon>Adineta</taxon>
    </lineage>
</organism>
<dbReference type="PROSITE" id="PS50262">
    <property type="entry name" value="G_PROTEIN_RECEP_F1_2"/>
    <property type="match status" value="1"/>
</dbReference>
<protein>
    <recommendedName>
        <fullName evidence="6">G-protein coupled receptors family 1 profile domain-containing protein</fullName>
    </recommendedName>
</protein>
<feature type="transmembrane region" description="Helical" evidence="5">
    <location>
        <begin position="6"/>
        <end position="32"/>
    </location>
</feature>
<comment type="caution">
    <text evidence="7">The sequence shown here is derived from an EMBL/GenBank/DDBJ whole genome shotgun (WGS) entry which is preliminary data.</text>
</comment>
<proteinExistence type="predicted"/>
<evidence type="ECO:0000313" key="8">
    <source>
        <dbReference type="EMBL" id="CAF4017686.1"/>
    </source>
</evidence>
<dbReference type="Proteomes" id="UP000663844">
    <property type="component" value="Unassembled WGS sequence"/>
</dbReference>
<evidence type="ECO:0000256" key="3">
    <source>
        <dbReference type="ARBA" id="ARBA00022989"/>
    </source>
</evidence>
<dbReference type="AlphaFoldDB" id="A0A814FB07"/>
<dbReference type="GO" id="GO:0016020">
    <property type="term" value="C:membrane"/>
    <property type="evidence" value="ECO:0007669"/>
    <property type="project" value="UniProtKB-SubCell"/>
</dbReference>
<evidence type="ECO:0000256" key="1">
    <source>
        <dbReference type="ARBA" id="ARBA00004370"/>
    </source>
</evidence>
<dbReference type="SUPFAM" id="SSF81321">
    <property type="entry name" value="Family A G protein-coupled receptor-like"/>
    <property type="match status" value="1"/>
</dbReference>
<dbReference type="GO" id="GO:0004930">
    <property type="term" value="F:G protein-coupled receptor activity"/>
    <property type="evidence" value="ECO:0007669"/>
    <property type="project" value="InterPro"/>
</dbReference>
<dbReference type="Gene3D" id="1.20.1070.10">
    <property type="entry name" value="Rhodopsin 7-helix transmembrane proteins"/>
    <property type="match status" value="1"/>
</dbReference>
<dbReference type="InterPro" id="IPR017452">
    <property type="entry name" value="GPCR_Rhodpsn_7TM"/>
</dbReference>
<keyword evidence="3 5" id="KW-1133">Transmembrane helix</keyword>
<evidence type="ECO:0000313" key="7">
    <source>
        <dbReference type="EMBL" id="CAF0978234.1"/>
    </source>
</evidence>
<comment type="subcellular location">
    <subcellularLocation>
        <location evidence="1">Membrane</location>
    </subcellularLocation>
</comment>
<feature type="transmembrane region" description="Helical" evidence="5">
    <location>
        <begin position="255"/>
        <end position="278"/>
    </location>
</feature>
<evidence type="ECO:0000256" key="5">
    <source>
        <dbReference type="SAM" id="Phobius"/>
    </source>
</evidence>
<evidence type="ECO:0000259" key="6">
    <source>
        <dbReference type="PROSITE" id="PS50262"/>
    </source>
</evidence>
<dbReference type="Pfam" id="PF00001">
    <property type="entry name" value="7tm_1"/>
    <property type="match status" value="1"/>
</dbReference>
<name>A0A814FB07_9BILA</name>
<keyword evidence="4 5" id="KW-0472">Membrane</keyword>
<feature type="transmembrane region" description="Helical" evidence="5">
    <location>
        <begin position="123"/>
        <end position="146"/>
    </location>
</feature>